<dbReference type="RefSeq" id="WP_183655240.1">
    <property type="nucleotide sequence ID" value="NZ_JACHWU010000003.1"/>
</dbReference>
<feature type="compositionally biased region" description="Low complexity" evidence="1">
    <location>
        <begin position="27"/>
        <end position="38"/>
    </location>
</feature>
<evidence type="ECO:0000313" key="4">
    <source>
        <dbReference type="Proteomes" id="UP000550714"/>
    </source>
</evidence>
<comment type="caution">
    <text evidence="3">The sequence shown here is derived from an EMBL/GenBank/DDBJ whole genome shotgun (WGS) entry which is preliminary data.</text>
</comment>
<keyword evidence="2" id="KW-0732">Signal</keyword>
<feature type="signal peptide" evidence="2">
    <location>
        <begin position="1"/>
        <end position="24"/>
    </location>
</feature>
<feature type="chain" id="PRO_5032920831" description="DUF4352 domain-containing protein" evidence="2">
    <location>
        <begin position="25"/>
        <end position="184"/>
    </location>
</feature>
<evidence type="ECO:0000256" key="2">
    <source>
        <dbReference type="SAM" id="SignalP"/>
    </source>
</evidence>
<dbReference type="EMBL" id="JACHWU010000003">
    <property type="protein sequence ID" value="MBB3052060.1"/>
    <property type="molecule type" value="Genomic_DNA"/>
</dbReference>
<sequence>MRMGSSALAVCALLALTGCGGVETATPAGGAAVPPGTTSRVPVSATPAQETPARPAVLFGGDYQFGSGLVVTVSEPKTFTPSESAFPDADRAAAFMLTVRNGTGKPYRLSQLSVRASTGHERAPQVVDPTQGYTGIVEADHDLPMGDEIKLQYAFAVPARHTPVELTVCPEMSGQVEATYHGRV</sequence>
<proteinExistence type="predicted"/>
<feature type="region of interest" description="Disordered" evidence="1">
    <location>
        <begin position="27"/>
        <end position="49"/>
    </location>
</feature>
<dbReference type="PROSITE" id="PS51257">
    <property type="entry name" value="PROKAR_LIPOPROTEIN"/>
    <property type="match status" value="1"/>
</dbReference>
<evidence type="ECO:0000313" key="3">
    <source>
        <dbReference type="EMBL" id="MBB3052060.1"/>
    </source>
</evidence>
<keyword evidence="4" id="KW-1185">Reference proteome</keyword>
<protein>
    <recommendedName>
        <fullName evidence="5">DUF4352 domain-containing protein</fullName>
    </recommendedName>
</protein>
<gene>
    <name evidence="3" type="ORF">FHS23_003089</name>
</gene>
<dbReference type="AlphaFoldDB" id="A0A839S4W4"/>
<organism evidence="3 4">
    <name type="scientific">Prauserella isguenensis</name>
    <dbReference type="NCBI Taxonomy" id="1470180"/>
    <lineage>
        <taxon>Bacteria</taxon>
        <taxon>Bacillati</taxon>
        <taxon>Actinomycetota</taxon>
        <taxon>Actinomycetes</taxon>
        <taxon>Pseudonocardiales</taxon>
        <taxon>Pseudonocardiaceae</taxon>
        <taxon>Prauserella</taxon>
    </lineage>
</organism>
<evidence type="ECO:0000256" key="1">
    <source>
        <dbReference type="SAM" id="MobiDB-lite"/>
    </source>
</evidence>
<dbReference type="Proteomes" id="UP000550714">
    <property type="component" value="Unassembled WGS sequence"/>
</dbReference>
<accession>A0A839S4W4</accession>
<name>A0A839S4W4_9PSEU</name>
<reference evidence="3 4" key="1">
    <citation type="submission" date="2020-08" db="EMBL/GenBank/DDBJ databases">
        <title>Genomic Encyclopedia of Type Strains, Phase III (KMG-III): the genomes of soil and plant-associated and newly described type strains.</title>
        <authorList>
            <person name="Whitman W."/>
        </authorList>
    </citation>
    <scope>NUCLEOTIDE SEQUENCE [LARGE SCALE GENOMIC DNA]</scope>
    <source>
        <strain evidence="3 4">CECT 8577</strain>
    </source>
</reference>
<evidence type="ECO:0008006" key="5">
    <source>
        <dbReference type="Google" id="ProtNLM"/>
    </source>
</evidence>